<reference evidence="1 2" key="1">
    <citation type="submission" date="2015-03" db="EMBL/GenBank/DDBJ databases">
        <title>Genome sequence of Kiloniella sp. P1-1, isolated from the gut microflora of Pacific white shrimp, Penaeus vannamei.</title>
        <authorList>
            <person name="Shao Z."/>
            <person name="Wang L."/>
            <person name="Li X."/>
        </authorList>
    </citation>
    <scope>NUCLEOTIDE SEQUENCE [LARGE SCALE GENOMIC DNA]</scope>
    <source>
        <strain evidence="1 2">P1-1</strain>
    </source>
</reference>
<proteinExistence type="predicted"/>
<evidence type="ECO:0000313" key="1">
    <source>
        <dbReference type="EMBL" id="KKJ77672.1"/>
    </source>
</evidence>
<dbReference type="Proteomes" id="UP000034491">
    <property type="component" value="Unassembled WGS sequence"/>
</dbReference>
<dbReference type="AlphaFoldDB" id="A0A0M2R720"/>
<evidence type="ECO:0000313" key="2">
    <source>
        <dbReference type="Proteomes" id="UP000034491"/>
    </source>
</evidence>
<sequence length="99" mass="11421">MADFAEIAIFKIPENVSEDILKACVASGYRLGKLNEAELLNQQNGRAVQYTAISLTLIHSKIPYKDLKIRKHEVCSYQKDNSVFVEIMDNYVFFVHYVY</sequence>
<name>A0A0M2R720_9PROT</name>
<organism evidence="1 2">
    <name type="scientific">Kiloniella litopenaei</name>
    <dbReference type="NCBI Taxonomy" id="1549748"/>
    <lineage>
        <taxon>Bacteria</taxon>
        <taxon>Pseudomonadati</taxon>
        <taxon>Pseudomonadota</taxon>
        <taxon>Alphaproteobacteria</taxon>
        <taxon>Rhodospirillales</taxon>
        <taxon>Kiloniellaceae</taxon>
        <taxon>Kiloniella</taxon>
    </lineage>
</organism>
<comment type="caution">
    <text evidence="1">The sequence shown here is derived from an EMBL/GenBank/DDBJ whole genome shotgun (WGS) entry which is preliminary data.</text>
</comment>
<accession>A0A0M2R720</accession>
<gene>
    <name evidence="1" type="ORF">WH95_04235</name>
</gene>
<keyword evidence="2" id="KW-1185">Reference proteome</keyword>
<dbReference type="EMBL" id="LANI01000003">
    <property type="protein sequence ID" value="KKJ77672.1"/>
    <property type="molecule type" value="Genomic_DNA"/>
</dbReference>
<protein>
    <submittedName>
        <fullName evidence="1">Uncharacterized protein</fullName>
    </submittedName>
</protein>